<dbReference type="AlphaFoldDB" id="A0A9P7U3A3"/>
<gene>
    <name evidence="1" type="ORF">JMJ77_003720</name>
</gene>
<name>A0A9P7U3A3_9PEZI</name>
<accession>A0A9P7U3A3</accession>
<sequence>MPAAQRLPRASINDRSSSTLGFRTLTYCHFLAALLPSVALHVSIRSWLREHLRRELERQGSLPSTKGSSQPRKI</sequence>
<keyword evidence="2" id="KW-1185">Reference proteome</keyword>
<evidence type="ECO:0000313" key="2">
    <source>
        <dbReference type="Proteomes" id="UP000699042"/>
    </source>
</evidence>
<proteinExistence type="predicted"/>
<comment type="caution">
    <text evidence="1">The sequence shown here is derived from an EMBL/GenBank/DDBJ whole genome shotgun (WGS) entry which is preliminary data.</text>
</comment>
<protein>
    <submittedName>
        <fullName evidence="1">KR domain-containing protein</fullName>
    </submittedName>
</protein>
<dbReference type="EMBL" id="JAESDN010000024">
    <property type="protein sequence ID" value="KAG7040481.1"/>
    <property type="molecule type" value="Genomic_DNA"/>
</dbReference>
<reference evidence="1" key="1">
    <citation type="submission" date="2021-05" db="EMBL/GenBank/DDBJ databases">
        <title>Comparative genomics of three Colletotrichum scovillei strains and genetic complementation revealed genes involved fungal growth and virulence on chili pepper.</title>
        <authorList>
            <person name="Hsieh D.-K."/>
            <person name="Chuang S.-C."/>
            <person name="Chen C.-Y."/>
            <person name="Chao Y.-T."/>
            <person name="Lu M.-Y.J."/>
            <person name="Lee M.-H."/>
            <person name="Shih M.-C."/>
        </authorList>
    </citation>
    <scope>NUCLEOTIDE SEQUENCE</scope>
    <source>
        <strain evidence="1">Coll-153</strain>
    </source>
</reference>
<organism evidence="1 2">
    <name type="scientific">Colletotrichum scovillei</name>
    <dbReference type="NCBI Taxonomy" id="1209932"/>
    <lineage>
        <taxon>Eukaryota</taxon>
        <taxon>Fungi</taxon>
        <taxon>Dikarya</taxon>
        <taxon>Ascomycota</taxon>
        <taxon>Pezizomycotina</taxon>
        <taxon>Sordariomycetes</taxon>
        <taxon>Hypocreomycetidae</taxon>
        <taxon>Glomerellales</taxon>
        <taxon>Glomerellaceae</taxon>
        <taxon>Colletotrichum</taxon>
        <taxon>Colletotrichum acutatum species complex</taxon>
    </lineage>
</organism>
<evidence type="ECO:0000313" key="1">
    <source>
        <dbReference type="EMBL" id="KAG7040481.1"/>
    </source>
</evidence>
<dbReference type="Proteomes" id="UP000699042">
    <property type="component" value="Unassembled WGS sequence"/>
</dbReference>